<evidence type="ECO:0000256" key="4">
    <source>
        <dbReference type="ARBA" id="ARBA00023224"/>
    </source>
</evidence>
<feature type="domain" description="HAMP" evidence="10">
    <location>
        <begin position="216"/>
        <end position="269"/>
    </location>
</feature>
<gene>
    <name evidence="11" type="ORF">ACFSJF_19610</name>
</gene>
<dbReference type="EMBL" id="JBHUHQ010000039">
    <property type="protein sequence ID" value="MFD2046478.1"/>
    <property type="molecule type" value="Genomic_DNA"/>
</dbReference>
<dbReference type="Pfam" id="PF00672">
    <property type="entry name" value="HAMP"/>
    <property type="match status" value="1"/>
</dbReference>
<dbReference type="SUPFAM" id="SSF58104">
    <property type="entry name" value="Methyl-accepting chemotaxis protein (MCP) signaling domain"/>
    <property type="match status" value="1"/>
</dbReference>
<evidence type="ECO:0000256" key="2">
    <source>
        <dbReference type="ARBA" id="ARBA00022475"/>
    </source>
</evidence>
<comment type="caution">
    <text evidence="11">The sequence shown here is derived from an EMBL/GenBank/DDBJ whole genome shotgun (WGS) entry which is preliminary data.</text>
</comment>
<comment type="similarity">
    <text evidence="5">Belongs to the methyl-accepting chemotaxis (MCP) protein family.</text>
</comment>
<dbReference type="Proteomes" id="UP001597383">
    <property type="component" value="Unassembled WGS sequence"/>
</dbReference>
<dbReference type="Gene3D" id="6.10.340.10">
    <property type="match status" value="1"/>
</dbReference>
<dbReference type="CDD" id="cd06225">
    <property type="entry name" value="HAMP"/>
    <property type="match status" value="1"/>
</dbReference>
<evidence type="ECO:0000256" key="6">
    <source>
        <dbReference type="PROSITE-ProRule" id="PRU00284"/>
    </source>
</evidence>
<dbReference type="Pfam" id="PF00015">
    <property type="entry name" value="MCPsignal"/>
    <property type="match status" value="1"/>
</dbReference>
<dbReference type="SMART" id="SM00304">
    <property type="entry name" value="HAMP"/>
    <property type="match status" value="1"/>
</dbReference>
<organism evidence="11 12">
    <name type="scientific">Ornithinibacillus salinisoli</name>
    <dbReference type="NCBI Taxonomy" id="1848459"/>
    <lineage>
        <taxon>Bacteria</taxon>
        <taxon>Bacillati</taxon>
        <taxon>Bacillota</taxon>
        <taxon>Bacilli</taxon>
        <taxon>Bacillales</taxon>
        <taxon>Bacillaceae</taxon>
        <taxon>Ornithinibacillus</taxon>
    </lineage>
</organism>
<dbReference type="PANTHER" id="PTHR32089">
    <property type="entry name" value="METHYL-ACCEPTING CHEMOTAXIS PROTEIN MCPB"/>
    <property type="match status" value="1"/>
</dbReference>
<comment type="subcellular location">
    <subcellularLocation>
        <location evidence="1">Cell membrane</location>
    </subcellularLocation>
</comment>
<name>A0ABW4W4V8_9BACI</name>
<feature type="compositionally biased region" description="Polar residues" evidence="7">
    <location>
        <begin position="278"/>
        <end position="290"/>
    </location>
</feature>
<evidence type="ECO:0000256" key="7">
    <source>
        <dbReference type="SAM" id="MobiDB-lite"/>
    </source>
</evidence>
<keyword evidence="3 8" id="KW-0472">Membrane</keyword>
<protein>
    <submittedName>
        <fullName evidence="11">Methyl-accepting chemotaxis protein</fullName>
    </submittedName>
</protein>
<evidence type="ECO:0000313" key="11">
    <source>
        <dbReference type="EMBL" id="MFD2046478.1"/>
    </source>
</evidence>
<dbReference type="PROSITE" id="PS50111">
    <property type="entry name" value="CHEMOTAXIS_TRANSDUC_2"/>
    <property type="match status" value="1"/>
</dbReference>
<feature type="region of interest" description="Disordered" evidence="7">
    <location>
        <begin position="278"/>
        <end position="301"/>
    </location>
</feature>
<dbReference type="RefSeq" id="WP_377558456.1">
    <property type="nucleotide sequence ID" value="NZ_JBHUHQ010000039.1"/>
</dbReference>
<feature type="compositionally biased region" description="Low complexity" evidence="7">
    <location>
        <begin position="528"/>
        <end position="549"/>
    </location>
</feature>
<evidence type="ECO:0000313" key="12">
    <source>
        <dbReference type="Proteomes" id="UP001597383"/>
    </source>
</evidence>
<evidence type="ECO:0000259" key="10">
    <source>
        <dbReference type="PROSITE" id="PS50885"/>
    </source>
</evidence>
<dbReference type="SMART" id="SM00283">
    <property type="entry name" value="MA"/>
    <property type="match status" value="1"/>
</dbReference>
<evidence type="ECO:0000256" key="5">
    <source>
        <dbReference type="ARBA" id="ARBA00029447"/>
    </source>
</evidence>
<dbReference type="Gene3D" id="1.10.287.950">
    <property type="entry name" value="Methyl-accepting chemotaxis protein"/>
    <property type="match status" value="1"/>
</dbReference>
<reference evidence="12" key="1">
    <citation type="journal article" date="2019" name="Int. J. Syst. Evol. Microbiol.">
        <title>The Global Catalogue of Microorganisms (GCM) 10K type strain sequencing project: providing services to taxonomists for standard genome sequencing and annotation.</title>
        <authorList>
            <consortium name="The Broad Institute Genomics Platform"/>
            <consortium name="The Broad Institute Genome Sequencing Center for Infectious Disease"/>
            <person name="Wu L."/>
            <person name="Ma J."/>
        </authorList>
    </citation>
    <scope>NUCLEOTIDE SEQUENCE [LARGE SCALE GENOMIC DNA]</scope>
    <source>
        <strain evidence="12">R28</strain>
    </source>
</reference>
<feature type="region of interest" description="Disordered" evidence="7">
    <location>
        <begin position="528"/>
        <end position="557"/>
    </location>
</feature>
<evidence type="ECO:0000259" key="9">
    <source>
        <dbReference type="PROSITE" id="PS50111"/>
    </source>
</evidence>
<feature type="domain" description="Methyl-accepting transducer" evidence="9">
    <location>
        <begin position="288"/>
        <end position="538"/>
    </location>
</feature>
<evidence type="ECO:0000256" key="3">
    <source>
        <dbReference type="ARBA" id="ARBA00023136"/>
    </source>
</evidence>
<dbReference type="InterPro" id="IPR003660">
    <property type="entry name" value="HAMP_dom"/>
</dbReference>
<keyword evidence="8" id="KW-0812">Transmembrane</keyword>
<keyword evidence="8" id="KW-1133">Transmembrane helix</keyword>
<evidence type="ECO:0000256" key="8">
    <source>
        <dbReference type="SAM" id="Phobius"/>
    </source>
</evidence>
<keyword evidence="12" id="KW-1185">Reference proteome</keyword>
<keyword evidence="4 6" id="KW-0807">Transducer</keyword>
<proteinExistence type="inferred from homology"/>
<dbReference type="InterPro" id="IPR004089">
    <property type="entry name" value="MCPsignal_dom"/>
</dbReference>
<accession>A0ABW4W4V8</accession>
<dbReference type="PANTHER" id="PTHR32089:SF112">
    <property type="entry name" value="LYSOZYME-LIKE PROTEIN-RELATED"/>
    <property type="match status" value="1"/>
</dbReference>
<feature type="transmembrane region" description="Helical" evidence="8">
    <location>
        <begin position="193"/>
        <end position="214"/>
    </location>
</feature>
<dbReference type="PROSITE" id="PS50885">
    <property type="entry name" value="HAMP"/>
    <property type="match status" value="1"/>
</dbReference>
<sequence length="574" mass="62752">MVKKFKISKPSFRNISIGWKYGITLVIVLLLFGGSSGAVMKLVSDMGNDIDTIEHRSNIAMDISEMGSLIRSKGIRIVTYFQDQDPTLVEEFEERQEQFNTLATSVSLMEKTEEQKQLFDDIISNDQEINRIFKNYIVSAIDNGNTSSAEAFVGQANILRTQTIKMLDELVATVDEDRHHAISNAKQNQESTFISQLVFLISSIIIGALLIVIISRMVTKNLRKVVEVSNKIAEGDLTVQRIDYDGKDEIGQLASSINKMSASLQNLLQEVSTVSESVNSQSEELTQSANEVKEGSEQVASTMQELAAGSETQANSASDLSSVMNTFSVKVQDANKNGVLIEQSSRQVQELSTKGSQLMTTSTEQMTRIDQIVQDAVDKVQGLDTHSQQITNLVSVIRDIADQTNLLALNAAIEAARAGEHGKGFAVVANEVRKLAEQVAVSVTDITGIVKNIQQESSAVTESLQGGYKEVKEGTLQITATSETFREIRGAIDKMVLSVETVTGNLTDIETQTMEMNTSIEEIASISEESAAGVEQTSASSQQTSSSMEEMARSSEDLAKLAEELNKLVQKFKL</sequence>
<evidence type="ECO:0000256" key="1">
    <source>
        <dbReference type="ARBA" id="ARBA00004236"/>
    </source>
</evidence>
<keyword evidence="2" id="KW-1003">Cell membrane</keyword>